<dbReference type="InterPro" id="IPR036097">
    <property type="entry name" value="HisK_dim/P_sf"/>
</dbReference>
<dbReference type="EMBL" id="CP102290">
    <property type="protein sequence ID" value="UWP59507.1"/>
    <property type="molecule type" value="Genomic_DNA"/>
</dbReference>
<dbReference type="PANTHER" id="PTHR45453">
    <property type="entry name" value="PHOSPHATE REGULON SENSOR PROTEIN PHOR"/>
    <property type="match status" value="1"/>
</dbReference>
<keyword evidence="8 14" id="KW-0418">Kinase</keyword>
<evidence type="ECO:0000256" key="10">
    <source>
        <dbReference type="ARBA" id="ARBA00023012"/>
    </source>
</evidence>
<evidence type="ECO:0000256" key="8">
    <source>
        <dbReference type="ARBA" id="ARBA00022777"/>
    </source>
</evidence>
<dbReference type="InterPro" id="IPR004358">
    <property type="entry name" value="Sig_transdc_His_kin-like_C"/>
</dbReference>
<protein>
    <recommendedName>
        <fullName evidence="3">histidine kinase</fullName>
        <ecNumber evidence="3">2.7.13.3</ecNumber>
    </recommendedName>
</protein>
<dbReference type="SMART" id="SM00388">
    <property type="entry name" value="HisKA"/>
    <property type="match status" value="1"/>
</dbReference>
<reference evidence="14" key="1">
    <citation type="journal article" date="2022" name="Cell">
        <title>Design, construction, and in vivo augmentation of a complex gut microbiome.</title>
        <authorList>
            <person name="Cheng A.G."/>
            <person name="Ho P.Y."/>
            <person name="Aranda-Diaz A."/>
            <person name="Jain S."/>
            <person name="Yu F.B."/>
            <person name="Meng X."/>
            <person name="Wang M."/>
            <person name="Iakiviak M."/>
            <person name="Nagashima K."/>
            <person name="Zhao A."/>
            <person name="Murugkar P."/>
            <person name="Patil A."/>
            <person name="Atabakhsh K."/>
            <person name="Weakley A."/>
            <person name="Yan J."/>
            <person name="Brumbaugh A.R."/>
            <person name="Higginbottom S."/>
            <person name="Dimas A."/>
            <person name="Shiver A.L."/>
            <person name="Deutschbauer A."/>
            <person name="Neff N."/>
            <person name="Sonnenburg J.L."/>
            <person name="Huang K.C."/>
            <person name="Fischbach M.A."/>
        </authorList>
    </citation>
    <scope>NUCLEOTIDE SEQUENCE</scope>
    <source>
        <strain evidence="14">DSM 19829</strain>
    </source>
</reference>
<dbReference type="CDD" id="cd00082">
    <property type="entry name" value="HisKA"/>
    <property type="match status" value="1"/>
</dbReference>
<gene>
    <name evidence="14" type="ORF">NQ502_00110</name>
</gene>
<dbReference type="SUPFAM" id="SSF47384">
    <property type="entry name" value="Homodimeric domain of signal transducing histidine kinase"/>
    <property type="match status" value="1"/>
</dbReference>
<evidence type="ECO:0000256" key="3">
    <source>
        <dbReference type="ARBA" id="ARBA00012438"/>
    </source>
</evidence>
<dbReference type="RefSeq" id="WP_169579911.1">
    <property type="nucleotide sequence ID" value="NZ_CABLBR010000005.1"/>
</dbReference>
<evidence type="ECO:0000313" key="14">
    <source>
        <dbReference type="EMBL" id="UWP59507.1"/>
    </source>
</evidence>
<dbReference type="SUPFAM" id="SSF55874">
    <property type="entry name" value="ATPase domain of HSP90 chaperone/DNA topoisomerase II/histidine kinase"/>
    <property type="match status" value="1"/>
</dbReference>
<organism evidence="14 15">
    <name type="scientific">Ruminococcus gauvreauii</name>
    <dbReference type="NCBI Taxonomy" id="438033"/>
    <lineage>
        <taxon>Bacteria</taxon>
        <taxon>Bacillati</taxon>
        <taxon>Bacillota</taxon>
        <taxon>Clostridia</taxon>
        <taxon>Eubacteriales</taxon>
        <taxon>Oscillospiraceae</taxon>
        <taxon>Ruminococcus</taxon>
    </lineage>
</organism>
<evidence type="ECO:0000256" key="1">
    <source>
        <dbReference type="ARBA" id="ARBA00000085"/>
    </source>
</evidence>
<dbReference type="Gene3D" id="1.10.287.130">
    <property type="match status" value="1"/>
</dbReference>
<dbReference type="SMART" id="SM00387">
    <property type="entry name" value="HATPase_c"/>
    <property type="match status" value="1"/>
</dbReference>
<dbReference type="InterPro" id="IPR003661">
    <property type="entry name" value="HisK_dim/P_dom"/>
</dbReference>
<evidence type="ECO:0000256" key="5">
    <source>
        <dbReference type="ARBA" id="ARBA00022553"/>
    </source>
</evidence>
<dbReference type="InterPro" id="IPR003594">
    <property type="entry name" value="HATPase_dom"/>
</dbReference>
<evidence type="ECO:0000256" key="2">
    <source>
        <dbReference type="ARBA" id="ARBA00004651"/>
    </source>
</evidence>
<dbReference type="PANTHER" id="PTHR45453:SF2">
    <property type="entry name" value="HISTIDINE KINASE"/>
    <property type="match status" value="1"/>
</dbReference>
<dbReference type="PROSITE" id="PS50109">
    <property type="entry name" value="HIS_KIN"/>
    <property type="match status" value="1"/>
</dbReference>
<dbReference type="PRINTS" id="PR00344">
    <property type="entry name" value="BCTRLSENSOR"/>
</dbReference>
<evidence type="ECO:0000256" key="11">
    <source>
        <dbReference type="ARBA" id="ARBA00023136"/>
    </source>
</evidence>
<dbReference type="GO" id="GO:0016301">
    <property type="term" value="F:kinase activity"/>
    <property type="evidence" value="ECO:0007669"/>
    <property type="project" value="UniProtKB-KW"/>
</dbReference>
<dbReference type="Pfam" id="PF02518">
    <property type="entry name" value="HATPase_c"/>
    <property type="match status" value="1"/>
</dbReference>
<keyword evidence="10" id="KW-0902">Two-component regulatory system</keyword>
<evidence type="ECO:0000256" key="12">
    <source>
        <dbReference type="SAM" id="Phobius"/>
    </source>
</evidence>
<keyword evidence="7 12" id="KW-0812">Transmembrane</keyword>
<evidence type="ECO:0000313" key="15">
    <source>
        <dbReference type="Proteomes" id="UP001060164"/>
    </source>
</evidence>
<evidence type="ECO:0000256" key="6">
    <source>
        <dbReference type="ARBA" id="ARBA00022679"/>
    </source>
</evidence>
<feature type="transmembrane region" description="Helical" evidence="12">
    <location>
        <begin position="12"/>
        <end position="42"/>
    </location>
</feature>
<keyword evidence="4" id="KW-1003">Cell membrane</keyword>
<dbReference type="InterPro" id="IPR036890">
    <property type="entry name" value="HATPase_C_sf"/>
</dbReference>
<evidence type="ECO:0000259" key="13">
    <source>
        <dbReference type="PROSITE" id="PS50109"/>
    </source>
</evidence>
<accession>A0ABY5VGJ7</accession>
<keyword evidence="6" id="KW-0808">Transferase</keyword>
<proteinExistence type="predicted"/>
<dbReference type="InterPro" id="IPR005467">
    <property type="entry name" value="His_kinase_dom"/>
</dbReference>
<keyword evidence="5" id="KW-0597">Phosphoprotein</keyword>
<dbReference type="Proteomes" id="UP001060164">
    <property type="component" value="Chromosome"/>
</dbReference>
<sequence>MILLNMAGMFFLTLYLMVISVPFGSILLILIVWGSISVFCLVTRCLTRKRRYSELWEVLNGIQEKYLFPEILKCPYTEEERQYYDIMQVVSKSMLEKVEQVQREKREYREYIEQWVHELKVPLTAVRLTCENHKEEMSRKILTEFEKMNNGVEMVLYYARMDGVEKDYLIRETHLAAIVKNCLAQCRTAWIRAGIMVSVDISDQTVYTDEKWVGFILSQILWNCYQYCRAGHPQVKIYTERGLDGSDAVLSMVVEDNGAGIPQEEIERVFDKGFTGTNGRNYKKSTGMGLYICKKLCGHLGIGIRITSSPGNWTRVFLDFICENCQS</sequence>
<dbReference type="Gene3D" id="3.30.565.10">
    <property type="entry name" value="Histidine kinase-like ATPase, C-terminal domain"/>
    <property type="match status" value="1"/>
</dbReference>
<keyword evidence="11 12" id="KW-0472">Membrane</keyword>
<feature type="domain" description="Histidine kinase" evidence="13">
    <location>
        <begin position="114"/>
        <end position="324"/>
    </location>
</feature>
<keyword evidence="15" id="KW-1185">Reference proteome</keyword>
<evidence type="ECO:0000256" key="7">
    <source>
        <dbReference type="ARBA" id="ARBA00022692"/>
    </source>
</evidence>
<evidence type="ECO:0000256" key="4">
    <source>
        <dbReference type="ARBA" id="ARBA00022475"/>
    </source>
</evidence>
<comment type="catalytic activity">
    <reaction evidence="1">
        <text>ATP + protein L-histidine = ADP + protein N-phospho-L-histidine.</text>
        <dbReference type="EC" id="2.7.13.3"/>
    </reaction>
</comment>
<evidence type="ECO:0000256" key="9">
    <source>
        <dbReference type="ARBA" id="ARBA00022989"/>
    </source>
</evidence>
<keyword evidence="9 12" id="KW-1133">Transmembrane helix</keyword>
<name>A0ABY5VGJ7_9FIRM</name>
<dbReference type="EC" id="2.7.13.3" evidence="3"/>
<dbReference type="InterPro" id="IPR050351">
    <property type="entry name" value="BphY/WalK/GraS-like"/>
</dbReference>
<comment type="subcellular location">
    <subcellularLocation>
        <location evidence="2">Cell membrane</location>
        <topology evidence="2">Multi-pass membrane protein</topology>
    </subcellularLocation>
</comment>